<dbReference type="InterPro" id="IPR044068">
    <property type="entry name" value="CB"/>
</dbReference>
<keyword evidence="5" id="KW-0229">DNA integration</keyword>
<evidence type="ECO:0000256" key="8">
    <source>
        <dbReference type="ARBA" id="ARBA00023306"/>
    </source>
</evidence>
<feature type="domain" description="Core-binding (CB)" evidence="12">
    <location>
        <begin position="47"/>
        <end position="158"/>
    </location>
</feature>
<name>A0A6L5X331_9FIRM</name>
<dbReference type="Proteomes" id="UP000481852">
    <property type="component" value="Unassembled WGS sequence"/>
</dbReference>
<proteinExistence type="predicted"/>
<comment type="caution">
    <text evidence="13">The sequence shown here is derived from an EMBL/GenBank/DDBJ whole genome shotgun (WGS) entry which is preliminary data.</text>
</comment>
<evidence type="ECO:0000256" key="4">
    <source>
        <dbReference type="ARBA" id="ARBA00022829"/>
    </source>
</evidence>
<dbReference type="PROSITE" id="PS51900">
    <property type="entry name" value="CB"/>
    <property type="match status" value="1"/>
</dbReference>
<evidence type="ECO:0000256" key="6">
    <source>
        <dbReference type="ARBA" id="ARBA00023125"/>
    </source>
</evidence>
<organism evidence="13 14">
    <name type="scientific">Porcincola intestinalis</name>
    <dbReference type="NCBI Taxonomy" id="2606632"/>
    <lineage>
        <taxon>Bacteria</taxon>
        <taxon>Bacillati</taxon>
        <taxon>Bacillota</taxon>
        <taxon>Clostridia</taxon>
        <taxon>Lachnospirales</taxon>
        <taxon>Lachnospiraceae</taxon>
        <taxon>Porcincola</taxon>
    </lineage>
</organism>
<dbReference type="GO" id="GO:0007059">
    <property type="term" value="P:chromosome segregation"/>
    <property type="evidence" value="ECO:0007669"/>
    <property type="project" value="UniProtKB-KW"/>
</dbReference>
<dbReference type="GO" id="GO:0015074">
    <property type="term" value="P:DNA integration"/>
    <property type="evidence" value="ECO:0007669"/>
    <property type="project" value="UniProtKB-KW"/>
</dbReference>
<protein>
    <submittedName>
        <fullName evidence="13">Tyrosine-type recombinase/integrase</fullName>
    </submittedName>
</protein>
<keyword evidence="7" id="KW-0233">DNA recombination</keyword>
<keyword evidence="3" id="KW-0132">Cell division</keyword>
<feature type="region of interest" description="Disordered" evidence="10">
    <location>
        <begin position="1"/>
        <end position="34"/>
    </location>
</feature>
<dbReference type="Gene3D" id="1.10.150.130">
    <property type="match status" value="1"/>
</dbReference>
<evidence type="ECO:0000259" key="12">
    <source>
        <dbReference type="PROSITE" id="PS51900"/>
    </source>
</evidence>
<dbReference type="GO" id="GO:0003677">
    <property type="term" value="F:DNA binding"/>
    <property type="evidence" value="ECO:0007669"/>
    <property type="project" value="UniProtKB-UniRule"/>
</dbReference>
<evidence type="ECO:0000256" key="9">
    <source>
        <dbReference type="PROSITE-ProRule" id="PRU01248"/>
    </source>
</evidence>
<dbReference type="AlphaFoldDB" id="A0A6L5X331"/>
<dbReference type="GO" id="GO:0005737">
    <property type="term" value="C:cytoplasm"/>
    <property type="evidence" value="ECO:0007669"/>
    <property type="project" value="UniProtKB-SubCell"/>
</dbReference>
<evidence type="ECO:0000256" key="1">
    <source>
        <dbReference type="ARBA" id="ARBA00004496"/>
    </source>
</evidence>
<evidence type="ECO:0000259" key="11">
    <source>
        <dbReference type="PROSITE" id="PS51898"/>
    </source>
</evidence>
<dbReference type="PANTHER" id="PTHR30349:SF77">
    <property type="entry name" value="TYROSINE RECOMBINASE XERC"/>
    <property type="match status" value="1"/>
</dbReference>
<dbReference type="PANTHER" id="PTHR30349">
    <property type="entry name" value="PHAGE INTEGRASE-RELATED"/>
    <property type="match status" value="1"/>
</dbReference>
<feature type="domain" description="Tyr recombinase" evidence="11">
    <location>
        <begin position="179"/>
        <end position="375"/>
    </location>
</feature>
<evidence type="ECO:0000313" key="13">
    <source>
        <dbReference type="EMBL" id="MSS14789.1"/>
    </source>
</evidence>
<dbReference type="Gene3D" id="1.10.443.10">
    <property type="entry name" value="Intergrase catalytic core"/>
    <property type="match status" value="1"/>
</dbReference>
<keyword evidence="14" id="KW-1185">Reference proteome</keyword>
<evidence type="ECO:0000256" key="3">
    <source>
        <dbReference type="ARBA" id="ARBA00022618"/>
    </source>
</evidence>
<dbReference type="InterPro" id="IPR010998">
    <property type="entry name" value="Integrase_recombinase_N"/>
</dbReference>
<evidence type="ECO:0000256" key="5">
    <source>
        <dbReference type="ARBA" id="ARBA00022908"/>
    </source>
</evidence>
<reference evidence="13 14" key="1">
    <citation type="submission" date="2019-08" db="EMBL/GenBank/DDBJ databases">
        <title>In-depth cultivation of the pig gut microbiome towards novel bacterial diversity and tailored functional studies.</title>
        <authorList>
            <person name="Wylensek D."/>
            <person name="Hitch T.C.A."/>
            <person name="Clavel T."/>
        </authorList>
    </citation>
    <scope>NUCLEOTIDE SEQUENCE [LARGE SCALE GENOMIC DNA]</scope>
    <source>
        <strain evidence="13 14">Oil+RF-744-WCA-WT-11</strain>
    </source>
</reference>
<dbReference type="PROSITE" id="PS51898">
    <property type="entry name" value="TYR_RECOMBINASE"/>
    <property type="match status" value="1"/>
</dbReference>
<accession>A0A6L5X331</accession>
<dbReference type="GO" id="GO:0051301">
    <property type="term" value="P:cell division"/>
    <property type="evidence" value="ECO:0007669"/>
    <property type="project" value="UniProtKB-KW"/>
</dbReference>
<dbReference type="Pfam" id="PF00589">
    <property type="entry name" value="Phage_integrase"/>
    <property type="match status" value="1"/>
</dbReference>
<sequence>MKPASGENTIRPASGSGPSSAQTSSRPRSYHDEKDIQNTLQLREILREFPPFAKQYFLGIESTTATRTRLSYAYDIRTFFRYLQENNPILSQKDILTWDVSVLDQIQPTDIEEYESFLKVYTVDSSLVGASRKETYTNGEKGLKRKMSALRSFYAYYFKRQMIQTNPTLLVDMPKLHEKAIVRLDAGESAALLDLIEHGGDDLTGQKKRYYEKTRLRDLAIVTLLLGTGIRVSECVGLDVTDIDFRNNGIRIIRKGGSESIVYFGEEVEKALKDYLEERKSIIPQPGEENALFYSTQRRRMGVQAVENMVKKYARQITTTKKITPHKLRSTYGTALYQQTGDIYLVADVLGHKDVNTTRKHYAAMDDARRRSAAGAVRLRETPES</sequence>
<comment type="subcellular location">
    <subcellularLocation>
        <location evidence="1">Cytoplasm</location>
    </subcellularLocation>
</comment>
<dbReference type="EMBL" id="VULZ01000006">
    <property type="protein sequence ID" value="MSS14789.1"/>
    <property type="molecule type" value="Genomic_DNA"/>
</dbReference>
<evidence type="ECO:0000256" key="10">
    <source>
        <dbReference type="SAM" id="MobiDB-lite"/>
    </source>
</evidence>
<keyword evidence="2" id="KW-0963">Cytoplasm</keyword>
<dbReference type="GO" id="GO:0006310">
    <property type="term" value="P:DNA recombination"/>
    <property type="evidence" value="ECO:0007669"/>
    <property type="project" value="UniProtKB-KW"/>
</dbReference>
<gene>
    <name evidence="13" type="ORF">FYJ35_06985</name>
</gene>
<dbReference type="RefSeq" id="WP_154524983.1">
    <property type="nucleotide sequence ID" value="NZ_VULZ01000006.1"/>
</dbReference>
<evidence type="ECO:0000256" key="2">
    <source>
        <dbReference type="ARBA" id="ARBA00022490"/>
    </source>
</evidence>
<dbReference type="InterPro" id="IPR011010">
    <property type="entry name" value="DNA_brk_join_enz"/>
</dbReference>
<dbReference type="InterPro" id="IPR050090">
    <property type="entry name" value="Tyrosine_recombinase_XerCD"/>
</dbReference>
<dbReference type="SUPFAM" id="SSF56349">
    <property type="entry name" value="DNA breaking-rejoining enzymes"/>
    <property type="match status" value="1"/>
</dbReference>
<keyword evidence="6 9" id="KW-0238">DNA-binding</keyword>
<dbReference type="InterPro" id="IPR002104">
    <property type="entry name" value="Integrase_catalytic"/>
</dbReference>
<feature type="compositionally biased region" description="Low complexity" evidence="10">
    <location>
        <begin position="12"/>
        <end position="25"/>
    </location>
</feature>
<evidence type="ECO:0000313" key="14">
    <source>
        <dbReference type="Proteomes" id="UP000481852"/>
    </source>
</evidence>
<evidence type="ECO:0000256" key="7">
    <source>
        <dbReference type="ARBA" id="ARBA00023172"/>
    </source>
</evidence>
<keyword evidence="8" id="KW-0131">Cell cycle</keyword>
<dbReference type="InterPro" id="IPR013762">
    <property type="entry name" value="Integrase-like_cat_sf"/>
</dbReference>
<keyword evidence="4" id="KW-0159">Chromosome partition</keyword>